<accession>A0ACB8AGS8</accession>
<name>A0ACB8AGS8_9AGAM</name>
<evidence type="ECO:0000313" key="1">
    <source>
        <dbReference type="EMBL" id="KAH7911747.1"/>
    </source>
</evidence>
<dbReference type="EMBL" id="MU267668">
    <property type="protein sequence ID" value="KAH7911747.1"/>
    <property type="molecule type" value="Genomic_DNA"/>
</dbReference>
<evidence type="ECO:0000313" key="2">
    <source>
        <dbReference type="Proteomes" id="UP000790377"/>
    </source>
</evidence>
<proteinExistence type="predicted"/>
<sequence length="168" mass="18568">MDTPLDRLSPSTPPTTSEPGDNHLYIPPPEIEEEQVASSSSSRPTQLLKDRLYVGNLHPSVNEYTLLQVFSKFGKVSKLDFLFHKAGPNKGKPRGYAFVEYIDPADAVKALESANDKLLRGRKLVVTNAQQASYDQMGTSSRNRKMENRPTALSIIKSGHGARSEGLR</sequence>
<organism evidence="1 2">
    <name type="scientific">Hygrophoropsis aurantiaca</name>
    <dbReference type="NCBI Taxonomy" id="72124"/>
    <lineage>
        <taxon>Eukaryota</taxon>
        <taxon>Fungi</taxon>
        <taxon>Dikarya</taxon>
        <taxon>Basidiomycota</taxon>
        <taxon>Agaricomycotina</taxon>
        <taxon>Agaricomycetes</taxon>
        <taxon>Agaricomycetidae</taxon>
        <taxon>Boletales</taxon>
        <taxon>Coniophorineae</taxon>
        <taxon>Hygrophoropsidaceae</taxon>
        <taxon>Hygrophoropsis</taxon>
    </lineage>
</organism>
<protein>
    <submittedName>
        <fullName evidence="1">Uncharacterized protein</fullName>
    </submittedName>
</protein>
<reference evidence="1" key="1">
    <citation type="journal article" date="2021" name="New Phytol.">
        <title>Evolutionary innovations through gain and loss of genes in the ectomycorrhizal Boletales.</title>
        <authorList>
            <person name="Wu G."/>
            <person name="Miyauchi S."/>
            <person name="Morin E."/>
            <person name="Kuo A."/>
            <person name="Drula E."/>
            <person name="Varga T."/>
            <person name="Kohler A."/>
            <person name="Feng B."/>
            <person name="Cao Y."/>
            <person name="Lipzen A."/>
            <person name="Daum C."/>
            <person name="Hundley H."/>
            <person name="Pangilinan J."/>
            <person name="Johnson J."/>
            <person name="Barry K."/>
            <person name="LaButti K."/>
            <person name="Ng V."/>
            <person name="Ahrendt S."/>
            <person name="Min B."/>
            <person name="Choi I.G."/>
            <person name="Park H."/>
            <person name="Plett J.M."/>
            <person name="Magnuson J."/>
            <person name="Spatafora J.W."/>
            <person name="Nagy L.G."/>
            <person name="Henrissat B."/>
            <person name="Grigoriev I.V."/>
            <person name="Yang Z.L."/>
            <person name="Xu J."/>
            <person name="Martin F.M."/>
        </authorList>
    </citation>
    <scope>NUCLEOTIDE SEQUENCE</scope>
    <source>
        <strain evidence="1">ATCC 28755</strain>
    </source>
</reference>
<dbReference type="Proteomes" id="UP000790377">
    <property type="component" value="Unassembled WGS sequence"/>
</dbReference>
<keyword evidence="2" id="KW-1185">Reference proteome</keyword>
<gene>
    <name evidence="1" type="ORF">BJ138DRAFT_1149829</name>
</gene>
<comment type="caution">
    <text evidence="1">The sequence shown here is derived from an EMBL/GenBank/DDBJ whole genome shotgun (WGS) entry which is preliminary data.</text>
</comment>